<evidence type="ECO:0000259" key="7">
    <source>
        <dbReference type="PROSITE" id="PS50111"/>
    </source>
</evidence>
<dbReference type="EMBL" id="CM001487">
    <property type="protein sequence ID" value="EIM57292.1"/>
    <property type="molecule type" value="Genomic_DNA"/>
</dbReference>
<dbReference type="eggNOG" id="COG0840">
    <property type="taxonomic scope" value="Bacteria"/>
</dbReference>
<evidence type="ECO:0000256" key="2">
    <source>
        <dbReference type="ARBA" id="ARBA00029447"/>
    </source>
</evidence>
<evidence type="ECO:0000313" key="10">
    <source>
        <dbReference type="Proteomes" id="UP000005753"/>
    </source>
</evidence>
<dbReference type="PRINTS" id="PR00260">
    <property type="entry name" value="CHEMTRNSDUCR"/>
</dbReference>
<evidence type="ECO:0000259" key="8">
    <source>
        <dbReference type="PROSITE" id="PS50885"/>
    </source>
</evidence>
<organism evidence="9 10">
    <name type="scientific">Eubacterium cellulosolvens (strain ATCC 43171 / JCM 9499 / 6)</name>
    <name type="common">Cillobacterium cellulosolvens</name>
    <dbReference type="NCBI Taxonomy" id="633697"/>
    <lineage>
        <taxon>Bacteria</taxon>
        <taxon>Bacillati</taxon>
        <taxon>Bacillota</taxon>
        <taxon>Clostridia</taxon>
        <taxon>Eubacteriales</taxon>
        <taxon>Eubacteriaceae</taxon>
        <taxon>Eubacterium</taxon>
    </lineage>
</organism>
<dbReference type="PANTHER" id="PTHR43531">
    <property type="entry name" value="PROTEIN ICFG"/>
    <property type="match status" value="1"/>
</dbReference>
<name>I5AU19_EUBC6</name>
<dbReference type="CDD" id="cd06225">
    <property type="entry name" value="HAMP"/>
    <property type="match status" value="1"/>
</dbReference>
<dbReference type="Pfam" id="PF00672">
    <property type="entry name" value="HAMP"/>
    <property type="match status" value="1"/>
</dbReference>
<dbReference type="GO" id="GO:0006935">
    <property type="term" value="P:chemotaxis"/>
    <property type="evidence" value="ECO:0007669"/>
    <property type="project" value="UniProtKB-KW"/>
</dbReference>
<gene>
    <name evidence="9" type="ORF">EubceDRAFT1_1497</name>
</gene>
<accession>I5AU19</accession>
<dbReference type="Gene3D" id="1.10.287.950">
    <property type="entry name" value="Methyl-accepting chemotaxis protein"/>
    <property type="match status" value="1"/>
</dbReference>
<comment type="similarity">
    <text evidence="2">Belongs to the methyl-accepting chemotaxis (MCP) protein family.</text>
</comment>
<evidence type="ECO:0000256" key="4">
    <source>
        <dbReference type="SAM" id="Coils"/>
    </source>
</evidence>
<feature type="transmembrane region" description="Helical" evidence="6">
    <location>
        <begin position="12"/>
        <end position="36"/>
    </location>
</feature>
<keyword evidence="6" id="KW-0472">Membrane</keyword>
<reference evidence="9 10" key="1">
    <citation type="submission" date="2010-08" db="EMBL/GenBank/DDBJ databases">
        <authorList>
            <consortium name="US DOE Joint Genome Institute (JGI-PGF)"/>
            <person name="Lucas S."/>
            <person name="Copeland A."/>
            <person name="Lapidus A."/>
            <person name="Cheng J.-F."/>
            <person name="Bruce D."/>
            <person name="Goodwin L."/>
            <person name="Pitluck S."/>
            <person name="Land M.L."/>
            <person name="Hauser L."/>
            <person name="Chang Y.-J."/>
            <person name="Anderson I.J."/>
            <person name="Johnson E."/>
            <person name="Mulhopadhyay B."/>
            <person name="Kyrpides N."/>
            <person name="Woyke T.J."/>
        </authorList>
    </citation>
    <scope>NUCLEOTIDE SEQUENCE [LARGE SCALE GENOMIC DNA]</scope>
    <source>
        <strain evidence="9 10">6</strain>
    </source>
</reference>
<evidence type="ECO:0000313" key="9">
    <source>
        <dbReference type="EMBL" id="EIM57292.1"/>
    </source>
</evidence>
<dbReference type="PANTHER" id="PTHR43531:SF11">
    <property type="entry name" value="METHYL-ACCEPTING CHEMOTAXIS PROTEIN 3"/>
    <property type="match status" value="1"/>
</dbReference>
<dbReference type="GO" id="GO:0007165">
    <property type="term" value="P:signal transduction"/>
    <property type="evidence" value="ECO:0007669"/>
    <property type="project" value="UniProtKB-KW"/>
</dbReference>
<feature type="domain" description="HAMP" evidence="8">
    <location>
        <begin position="211"/>
        <end position="265"/>
    </location>
</feature>
<dbReference type="InterPro" id="IPR004090">
    <property type="entry name" value="Chemotax_Me-accpt_rcpt"/>
</dbReference>
<evidence type="ECO:0000256" key="5">
    <source>
        <dbReference type="SAM" id="MobiDB-lite"/>
    </source>
</evidence>
<dbReference type="STRING" id="633697.EubceDRAFT1_1497"/>
<feature type="region of interest" description="Disordered" evidence="5">
    <location>
        <begin position="534"/>
        <end position="561"/>
    </location>
</feature>
<dbReference type="InterPro" id="IPR003660">
    <property type="entry name" value="HAMP_dom"/>
</dbReference>
<dbReference type="Gene3D" id="6.10.340.10">
    <property type="match status" value="1"/>
</dbReference>
<keyword evidence="3" id="KW-0807">Transducer</keyword>
<dbReference type="SMART" id="SM00283">
    <property type="entry name" value="MA"/>
    <property type="match status" value="1"/>
</dbReference>
<feature type="coiled-coil region" evidence="4">
    <location>
        <begin position="381"/>
        <end position="411"/>
    </location>
</feature>
<reference evidence="9 10" key="2">
    <citation type="submission" date="2012-02" db="EMBL/GenBank/DDBJ databases">
        <title>Improved High-Quality Draft sequence of Eubacterium cellulosolvens 6.</title>
        <authorList>
            <consortium name="US DOE Joint Genome Institute"/>
            <person name="Lucas S."/>
            <person name="Han J."/>
            <person name="Lapidus A."/>
            <person name="Cheng J.-F."/>
            <person name="Goodwin L."/>
            <person name="Pitluck S."/>
            <person name="Peters L."/>
            <person name="Mikhailova N."/>
            <person name="Gu W."/>
            <person name="Detter J.C."/>
            <person name="Han C."/>
            <person name="Tapia R."/>
            <person name="Land M."/>
            <person name="Hauser L."/>
            <person name="Kyrpides N."/>
            <person name="Ivanova N."/>
            <person name="Pagani I."/>
            <person name="Johnson E."/>
            <person name="Mukhopadhyay B."/>
            <person name="Anderson I."/>
            <person name="Woyke T."/>
        </authorList>
    </citation>
    <scope>NUCLEOTIDE SEQUENCE [LARGE SCALE GENOMIC DNA]</scope>
    <source>
        <strain evidence="9 10">6</strain>
    </source>
</reference>
<dbReference type="PROSITE" id="PS50885">
    <property type="entry name" value="HAMP"/>
    <property type="match status" value="1"/>
</dbReference>
<keyword evidence="10" id="KW-1185">Reference proteome</keyword>
<dbReference type="SUPFAM" id="SSF58104">
    <property type="entry name" value="Methyl-accepting chemotaxis protein (MCP) signaling domain"/>
    <property type="match status" value="1"/>
</dbReference>
<dbReference type="GO" id="GO:0004888">
    <property type="term" value="F:transmembrane signaling receptor activity"/>
    <property type="evidence" value="ECO:0007669"/>
    <property type="project" value="InterPro"/>
</dbReference>
<feature type="transmembrane region" description="Helical" evidence="6">
    <location>
        <begin position="187"/>
        <end position="209"/>
    </location>
</feature>
<feature type="compositionally biased region" description="Polar residues" evidence="5">
    <location>
        <begin position="534"/>
        <end position="544"/>
    </location>
</feature>
<dbReference type="PROSITE" id="PS50111">
    <property type="entry name" value="CHEMOTAXIS_TRANSDUC_2"/>
    <property type="match status" value="1"/>
</dbReference>
<evidence type="ECO:0000256" key="1">
    <source>
        <dbReference type="ARBA" id="ARBA00022500"/>
    </source>
</evidence>
<keyword evidence="6" id="KW-1133">Transmembrane helix</keyword>
<protein>
    <submittedName>
        <fullName evidence="9">Methyl-accepting chemotaxis protein</fullName>
    </submittedName>
</protein>
<dbReference type="Pfam" id="PF00015">
    <property type="entry name" value="MCPsignal"/>
    <property type="match status" value="1"/>
</dbReference>
<evidence type="ECO:0000256" key="3">
    <source>
        <dbReference type="PROSITE-ProRule" id="PRU00284"/>
    </source>
</evidence>
<dbReference type="InterPro" id="IPR004089">
    <property type="entry name" value="MCPsignal_dom"/>
</dbReference>
<proteinExistence type="inferred from homology"/>
<sequence>MRKMQNWKMRQKFLATIGFIAVMVFILVAFFFSGFLRMSKMVENFGDVQYVNMNAQMSMRKDIQTINKRLLLTIYVSDQNKPEDTKADFDERFEEMQGNITTIGKTLNNDELISTLQEEFDQLKTDSYKIIDMVSSGDVKGAKKFYNNGFNDKTSEEFVSALGAVGNLCDEQATGMLSEASSLKRNIVIFMIVMVAISFVISMVVFMMLANYITRNLKTASDAMERMKNGDYNIEFDLSNVGKDELGQMLCNMSTMTDGLKALIHDVSRILTAMAGGNFAMRVQNPEVYVGDTVEIREGFDKISNQLADMLSSMNKVAHQVSSRSEQIANGSMALSQGTTEQASTLEELSATVSILNDKIKESAVAAKDVEDFSAGVAEKVSAENEQMQLVKKAMEEIEDKSNQIENIIKAIDDIAFQTNILALNAAVEAARAGAAGKGFAVVADEVRNLAGKSAEAAAETSGLIESAIQAIRNGSKMVVSAAAALNEVKDNSVKSKELVAQIAEEMQNEARAIAEITTGLEQISQVIQQNSATAEKSSQSSEELNGHANVLRDMVDKMTY</sequence>
<dbReference type="HOGENOM" id="CLU_000445_107_16_9"/>
<keyword evidence="6" id="KW-0812">Transmembrane</keyword>
<keyword evidence="4" id="KW-0175">Coiled coil</keyword>
<evidence type="ECO:0000256" key="6">
    <source>
        <dbReference type="SAM" id="Phobius"/>
    </source>
</evidence>
<dbReference type="Pfam" id="PF12729">
    <property type="entry name" value="4HB_MCP_1"/>
    <property type="match status" value="1"/>
</dbReference>
<dbReference type="AlphaFoldDB" id="I5AU19"/>
<dbReference type="Proteomes" id="UP000005753">
    <property type="component" value="Chromosome"/>
</dbReference>
<dbReference type="InterPro" id="IPR024478">
    <property type="entry name" value="HlyB_4HB_MCP"/>
</dbReference>
<dbReference type="GO" id="GO:0005886">
    <property type="term" value="C:plasma membrane"/>
    <property type="evidence" value="ECO:0007669"/>
    <property type="project" value="TreeGrafter"/>
</dbReference>
<dbReference type="InterPro" id="IPR051310">
    <property type="entry name" value="MCP_chemotaxis"/>
</dbReference>
<keyword evidence="1" id="KW-0145">Chemotaxis</keyword>
<feature type="domain" description="Methyl-accepting transducer" evidence="7">
    <location>
        <begin position="317"/>
        <end position="546"/>
    </location>
</feature>